<sequence>MKKFEWLIAAALVIIGLNCLTVSATTMWEYHSINSYLKTFAHLCLWMGLPVLVVGIIYIIFLLKKRNDKK</sequence>
<dbReference type="KEGG" id="vil:CFK37_03680"/>
<protein>
    <recommendedName>
        <fullName evidence="4">DUF3955 domain-containing protein</fullName>
    </recommendedName>
</protein>
<keyword evidence="1" id="KW-0812">Transmembrane</keyword>
<dbReference type="EMBL" id="CP022315">
    <property type="protein sequence ID" value="ASK61335.1"/>
    <property type="molecule type" value="Genomic_DNA"/>
</dbReference>
<feature type="transmembrane region" description="Helical" evidence="1">
    <location>
        <begin position="40"/>
        <end position="63"/>
    </location>
</feature>
<keyword evidence="1" id="KW-0472">Membrane</keyword>
<keyword evidence="1" id="KW-1133">Transmembrane helix</keyword>
<organism evidence="2 3">
    <name type="scientific">Virgibacillus phasianinus</name>
    <dbReference type="NCBI Taxonomy" id="2017483"/>
    <lineage>
        <taxon>Bacteria</taxon>
        <taxon>Bacillati</taxon>
        <taxon>Bacillota</taxon>
        <taxon>Bacilli</taxon>
        <taxon>Bacillales</taxon>
        <taxon>Bacillaceae</taxon>
        <taxon>Virgibacillus</taxon>
    </lineage>
</organism>
<accession>A0A220U007</accession>
<dbReference type="Proteomes" id="UP000198312">
    <property type="component" value="Chromosome"/>
</dbReference>
<gene>
    <name evidence="2" type="ORF">CFK37_03680</name>
</gene>
<evidence type="ECO:0000256" key="1">
    <source>
        <dbReference type="SAM" id="Phobius"/>
    </source>
</evidence>
<name>A0A220U007_9BACI</name>
<dbReference type="AlphaFoldDB" id="A0A220U007"/>
<evidence type="ECO:0008006" key="4">
    <source>
        <dbReference type="Google" id="ProtNLM"/>
    </source>
</evidence>
<evidence type="ECO:0000313" key="3">
    <source>
        <dbReference type="Proteomes" id="UP000198312"/>
    </source>
</evidence>
<evidence type="ECO:0000313" key="2">
    <source>
        <dbReference type="EMBL" id="ASK61335.1"/>
    </source>
</evidence>
<reference evidence="2 3" key="1">
    <citation type="submission" date="2017-07" db="EMBL/GenBank/DDBJ databases">
        <title>Virgibacillus sp. LM2416.</title>
        <authorList>
            <person name="Tak E.J."/>
            <person name="Bae J.-W."/>
        </authorList>
    </citation>
    <scope>NUCLEOTIDE SEQUENCE [LARGE SCALE GENOMIC DNA]</scope>
    <source>
        <strain evidence="2 3">LM2416</strain>
    </source>
</reference>
<keyword evidence="3" id="KW-1185">Reference proteome</keyword>
<proteinExistence type="predicted"/>